<dbReference type="STRING" id="1867952.MTBPR1_130010"/>
<keyword evidence="4 8" id="KW-0732">Signal</keyword>
<dbReference type="RefSeq" id="WP_069186518.1">
    <property type="nucleotide sequence ID" value="NZ_FLYE01000005.1"/>
</dbReference>
<dbReference type="Gene3D" id="1.10.1130.10">
    <property type="entry name" value="Flavocytochrome C3, Chain A"/>
    <property type="match status" value="1"/>
</dbReference>
<dbReference type="InterPro" id="IPR036280">
    <property type="entry name" value="Multihaem_cyt_sf"/>
</dbReference>
<evidence type="ECO:0000256" key="4">
    <source>
        <dbReference type="ARBA" id="ARBA00022729"/>
    </source>
</evidence>
<gene>
    <name evidence="10" type="ORF">MTBPR1_130010</name>
</gene>
<evidence type="ECO:0000256" key="8">
    <source>
        <dbReference type="SAM" id="SignalP"/>
    </source>
</evidence>
<dbReference type="Gene3D" id="1.10.3820.10">
    <property type="entry name" value="Di-heme elbow motif domain"/>
    <property type="match status" value="1"/>
</dbReference>
<feature type="chain" id="PRO_5008680687" evidence="8">
    <location>
        <begin position="24"/>
        <end position="527"/>
    </location>
</feature>
<evidence type="ECO:0000313" key="10">
    <source>
        <dbReference type="EMBL" id="SCA55814.1"/>
    </source>
</evidence>
<dbReference type="InterPro" id="IPR023155">
    <property type="entry name" value="Cyt_c-552/4"/>
</dbReference>
<dbReference type="EMBL" id="FLYE01000005">
    <property type="protein sequence ID" value="SCA55814.1"/>
    <property type="molecule type" value="Genomic_DNA"/>
</dbReference>
<dbReference type="Proteomes" id="UP000231658">
    <property type="component" value="Unassembled WGS sequence"/>
</dbReference>
<keyword evidence="2" id="KW-0349">Heme</keyword>
<keyword evidence="11" id="KW-1185">Reference proteome</keyword>
<name>A0A1C3RF26_9PROT</name>
<feature type="transmembrane region" description="Helical" evidence="7">
    <location>
        <begin position="497"/>
        <end position="518"/>
    </location>
</feature>
<keyword evidence="6" id="KW-0408">Iron</keyword>
<evidence type="ECO:0000256" key="2">
    <source>
        <dbReference type="ARBA" id="ARBA00022617"/>
    </source>
</evidence>
<dbReference type="NCBIfam" id="TIGR04315">
    <property type="entry name" value="octaheme_Shew"/>
    <property type="match status" value="1"/>
</dbReference>
<keyword evidence="1" id="KW-0813">Transport</keyword>
<evidence type="ECO:0000256" key="7">
    <source>
        <dbReference type="SAM" id="Phobius"/>
    </source>
</evidence>
<evidence type="ECO:0000256" key="1">
    <source>
        <dbReference type="ARBA" id="ARBA00022448"/>
    </source>
</evidence>
<dbReference type="Pfam" id="PF13435">
    <property type="entry name" value="Cytochrome_C554"/>
    <property type="match status" value="1"/>
</dbReference>
<evidence type="ECO:0000256" key="6">
    <source>
        <dbReference type="ARBA" id="ARBA00023004"/>
    </source>
</evidence>
<dbReference type="SUPFAM" id="SSF48695">
    <property type="entry name" value="Multiheme cytochromes"/>
    <property type="match status" value="1"/>
</dbReference>
<dbReference type="PANTHER" id="PTHR35038">
    <property type="entry name" value="DISSIMILATORY SULFITE REDUCTASE SIRA"/>
    <property type="match status" value="1"/>
</dbReference>
<keyword evidence="7" id="KW-0472">Membrane</keyword>
<feature type="domain" description="Cytochrome c-552/4" evidence="9">
    <location>
        <begin position="52"/>
        <end position="130"/>
    </location>
</feature>
<evidence type="ECO:0000313" key="11">
    <source>
        <dbReference type="Proteomes" id="UP000231658"/>
    </source>
</evidence>
<dbReference type="PANTHER" id="PTHR35038:SF5">
    <property type="entry name" value="CYTOCHROME C-TYPE PROTEIN NRFB"/>
    <property type="match status" value="1"/>
</dbReference>
<dbReference type="GO" id="GO:0016491">
    <property type="term" value="F:oxidoreductase activity"/>
    <property type="evidence" value="ECO:0007669"/>
    <property type="project" value="TreeGrafter"/>
</dbReference>
<dbReference type="InterPro" id="IPR051829">
    <property type="entry name" value="Multiheme_Cytochr_ET"/>
</dbReference>
<evidence type="ECO:0000259" key="9">
    <source>
        <dbReference type="Pfam" id="PF13435"/>
    </source>
</evidence>
<keyword evidence="7" id="KW-1133">Transmembrane helix</keyword>
<dbReference type="InterPro" id="IPR024673">
    <property type="entry name" value="Octahem_Cyt_c"/>
</dbReference>
<dbReference type="CDD" id="cd08168">
    <property type="entry name" value="Cytochrom_C3"/>
    <property type="match status" value="1"/>
</dbReference>
<dbReference type="PIRSF" id="PIRSF039014">
    <property type="entry name" value="OTR_cyc"/>
    <property type="match status" value="1"/>
</dbReference>
<feature type="signal peptide" evidence="8">
    <location>
        <begin position="1"/>
        <end position="23"/>
    </location>
</feature>
<evidence type="ECO:0000256" key="5">
    <source>
        <dbReference type="ARBA" id="ARBA00022982"/>
    </source>
</evidence>
<proteinExistence type="predicted"/>
<dbReference type="Pfam" id="PF11783">
    <property type="entry name" value="Cytochrome_cB"/>
    <property type="match status" value="1"/>
</dbReference>
<keyword evidence="3" id="KW-0479">Metal-binding</keyword>
<dbReference type="OrthoDB" id="9788513at2"/>
<protein>
    <submittedName>
        <fullName evidence="10">Octaheme tetrathionate reductase</fullName>
    </submittedName>
</protein>
<dbReference type="GO" id="GO:0046872">
    <property type="term" value="F:metal ion binding"/>
    <property type="evidence" value="ECO:0007669"/>
    <property type="project" value="UniProtKB-KW"/>
</dbReference>
<organism evidence="10 11">
    <name type="scientific">Candidatus Terasakiella magnetica</name>
    <dbReference type="NCBI Taxonomy" id="1867952"/>
    <lineage>
        <taxon>Bacteria</taxon>
        <taxon>Pseudomonadati</taxon>
        <taxon>Pseudomonadota</taxon>
        <taxon>Alphaproteobacteria</taxon>
        <taxon>Rhodospirillales</taxon>
        <taxon>Terasakiellaceae</taxon>
        <taxon>Terasakiella</taxon>
    </lineage>
</organism>
<keyword evidence="7" id="KW-0812">Transmembrane</keyword>
<reference evidence="10 11" key="1">
    <citation type="submission" date="2016-07" db="EMBL/GenBank/DDBJ databases">
        <authorList>
            <person name="Lefevre C.T."/>
        </authorList>
    </citation>
    <scope>NUCLEOTIDE SEQUENCE [LARGE SCALE GENOMIC DNA]</scope>
    <source>
        <strain evidence="10">PR1</strain>
    </source>
</reference>
<dbReference type="AlphaFoldDB" id="A0A1C3RF26"/>
<keyword evidence="5" id="KW-0249">Electron transport</keyword>
<accession>A0A1C3RF26</accession>
<sequence>MSIKHLLGRGLIACMLMVSPALAAMDKTSTADHTQFKQLQQEFKTGPDVTAACLECHTEASKQLEKTTHWTWQFDHMNGQKLGKREVVNNFCGTVASNEARCTSCHIGYGWKDLRKEHPAGNNVDCLVCHDTTGKYKKYPTAAGHPNYEPKAWPPKSKKIRPVVDLKMVAQKVGPTSRANCGACHFYGGGGDGVKHGDLDSSLANPNKELDVHMAKEGANFSCATCHNPKGHDVPGSRFDMQAKDTKGIDVASAEYKDHASCESCHSMKPHKKTAKLNDHTDKVACQTCHIPEFARGGVATKMWWDWSQAGKMKNGKPFAIKDDKGHMIYHSKKGDFKLAENVVPEYEWFDGKMRYTLRSDKLDDSKKVVPINTFGGSYNDPNARIWPFKVMRGKQPYDTVNKTFLVSHVFGKDKTAYWKNFDWQKALTAGSKYVGEPYSGKFDFIETTYHWPQTHMVAPSDKALGCDSCHTKGGRLEKLTGFYMPGRDKSDTLDTLGFALIGLTGAGVGVHALLRLLGRRKNNGEG</sequence>
<evidence type="ECO:0000256" key="3">
    <source>
        <dbReference type="ARBA" id="ARBA00022723"/>
    </source>
</evidence>
<dbReference type="InterPro" id="IPR038266">
    <property type="entry name" value="NapC/NirT_cytc_sf"/>
</dbReference>